<feature type="transmembrane region" description="Helical" evidence="1">
    <location>
        <begin position="431"/>
        <end position="454"/>
    </location>
</feature>
<sequence>MSKHQGNSRDLKNLIPSKHGLFQSILSLYCYFISAAGACVVFLIVCDAFINNWALANYLGGGYFFMTPLGAVENAIQLESHYAFAKGYSIRNLSNMGQWMSNYTIVNFVHKTDRIFALSAGEFVLTADSVLCPIFQGIYSVDIDASPTIKLALAHDQTSFFRGHALDIAFGDDTKTNLATSLMKSAELMSLGYIPGRTTVDKRFTHVFTIKNTSAQQSQLVSYFRVFSRNFCTGCDPVAELGHSTCNFTMSYDYKSKTLNVLTGEFVPGSTYKLGFIQTNGVLGVVSLYTKLVAIFFAVSGYLASRRTVQWLDVDPTKTYSIVERLLRIVVPKYFPHPSNALRFDMFLFNSDIFVFLYAISVILDVQNAFLYARNVNLYNSLAPQFGASLQLFMISFRLLWINCATLKLFKMIWNLLGMATFCGESKVMAFLNLSSVVPLYLSVILLFFVPPFIEYNNSVTHNLDNAIDPLDGICVLVSEGSYMRVAPTVALGLLANILIITALDHIVHYSFWKKMVKNSLSRQAIYNSTSIVCDFISDIETRSDLGSEYSVILCRARRLSTLQWFFMSHMTCFGLPEKDLQLKKRSLISIQVKSPRGKASINSVGIRESSQVEPTSFSEVANSFAEDGRNSSSFIVVQDGDQNIHLLDDNFNDITSLVYNIKVLKDTAVCVK</sequence>
<dbReference type="OrthoDB" id="69883at2759"/>
<keyword evidence="1" id="KW-0812">Transmembrane</keyword>
<keyword evidence="1" id="KW-0472">Membrane</keyword>
<gene>
    <name evidence="2" type="ORF">THRCLA_21114</name>
</gene>
<accession>A0A1W0A0B7</accession>
<name>A0A1W0A0B7_9STRA</name>
<feature type="transmembrane region" description="Helical" evidence="1">
    <location>
        <begin position="490"/>
        <end position="513"/>
    </location>
</feature>
<feature type="transmembrane region" description="Helical" evidence="1">
    <location>
        <begin position="353"/>
        <end position="372"/>
    </location>
</feature>
<comment type="caution">
    <text evidence="2">The sequence shown here is derived from an EMBL/GenBank/DDBJ whole genome shotgun (WGS) entry which is preliminary data.</text>
</comment>
<keyword evidence="3" id="KW-1185">Reference proteome</keyword>
<keyword evidence="1" id="KW-1133">Transmembrane helix</keyword>
<evidence type="ECO:0008006" key="4">
    <source>
        <dbReference type="Google" id="ProtNLM"/>
    </source>
</evidence>
<reference evidence="2 3" key="1">
    <citation type="journal article" date="2014" name="Genome Biol. Evol.">
        <title>The secreted proteins of Achlya hypogyna and Thraustotheca clavata identify the ancestral oomycete secretome and reveal gene acquisitions by horizontal gene transfer.</title>
        <authorList>
            <person name="Misner I."/>
            <person name="Blouin N."/>
            <person name="Leonard G."/>
            <person name="Richards T.A."/>
            <person name="Lane C.E."/>
        </authorList>
    </citation>
    <scope>NUCLEOTIDE SEQUENCE [LARGE SCALE GENOMIC DNA]</scope>
    <source>
        <strain evidence="2 3">ATCC 34112</strain>
    </source>
</reference>
<feature type="transmembrane region" description="Helical" evidence="1">
    <location>
        <begin position="392"/>
        <end position="410"/>
    </location>
</feature>
<organism evidence="2 3">
    <name type="scientific">Thraustotheca clavata</name>
    <dbReference type="NCBI Taxonomy" id="74557"/>
    <lineage>
        <taxon>Eukaryota</taxon>
        <taxon>Sar</taxon>
        <taxon>Stramenopiles</taxon>
        <taxon>Oomycota</taxon>
        <taxon>Saprolegniomycetes</taxon>
        <taxon>Saprolegniales</taxon>
        <taxon>Achlyaceae</taxon>
        <taxon>Thraustotheca</taxon>
    </lineage>
</organism>
<feature type="transmembrane region" description="Helical" evidence="1">
    <location>
        <begin position="21"/>
        <end position="45"/>
    </location>
</feature>
<dbReference type="Proteomes" id="UP000243217">
    <property type="component" value="Unassembled WGS sequence"/>
</dbReference>
<feature type="transmembrane region" description="Helical" evidence="1">
    <location>
        <begin position="281"/>
        <end position="304"/>
    </location>
</feature>
<evidence type="ECO:0000256" key="1">
    <source>
        <dbReference type="SAM" id="Phobius"/>
    </source>
</evidence>
<proteinExistence type="predicted"/>
<dbReference type="EMBL" id="JNBS01000819">
    <property type="protein sequence ID" value="OQS03631.1"/>
    <property type="molecule type" value="Genomic_DNA"/>
</dbReference>
<protein>
    <recommendedName>
        <fullName evidence="4">Transmembrane protein</fullName>
    </recommendedName>
</protein>
<dbReference type="AlphaFoldDB" id="A0A1W0A0B7"/>
<evidence type="ECO:0000313" key="2">
    <source>
        <dbReference type="EMBL" id="OQS03631.1"/>
    </source>
</evidence>
<evidence type="ECO:0000313" key="3">
    <source>
        <dbReference type="Proteomes" id="UP000243217"/>
    </source>
</evidence>